<gene>
    <name evidence="2" type="ORF">KG103_11075</name>
</gene>
<keyword evidence="3" id="KW-1185">Reference proteome</keyword>
<accession>A0ABX8D0R4</accession>
<organism evidence="2 3">
    <name type="scientific">Cellulomonas wangleii</name>
    <dbReference type="NCBI Taxonomy" id="2816956"/>
    <lineage>
        <taxon>Bacteria</taxon>
        <taxon>Bacillati</taxon>
        <taxon>Actinomycetota</taxon>
        <taxon>Actinomycetes</taxon>
        <taxon>Micrococcales</taxon>
        <taxon>Cellulomonadaceae</taxon>
        <taxon>Cellulomonas</taxon>
    </lineage>
</organism>
<dbReference type="Proteomes" id="UP000677804">
    <property type="component" value="Chromosome"/>
</dbReference>
<protein>
    <submittedName>
        <fullName evidence="2">Phage holin family protein</fullName>
    </submittedName>
</protein>
<dbReference type="RefSeq" id="WP_207341083.1">
    <property type="nucleotide sequence ID" value="NZ_CP074405.1"/>
</dbReference>
<proteinExistence type="predicted"/>
<keyword evidence="1" id="KW-0812">Transmembrane</keyword>
<keyword evidence="1" id="KW-1133">Transmembrane helix</keyword>
<name>A0ABX8D0R4_9CELL</name>
<evidence type="ECO:0000313" key="2">
    <source>
        <dbReference type="EMBL" id="QVI61063.1"/>
    </source>
</evidence>
<evidence type="ECO:0000256" key="1">
    <source>
        <dbReference type="SAM" id="Phobius"/>
    </source>
</evidence>
<feature type="transmembrane region" description="Helical" evidence="1">
    <location>
        <begin position="33"/>
        <end position="54"/>
    </location>
</feature>
<reference evidence="2 3" key="1">
    <citation type="submission" date="2021-05" db="EMBL/GenBank/DDBJ databases">
        <title>Novel species in genus Cellulomonas.</title>
        <authorList>
            <person name="Zhang G."/>
        </authorList>
    </citation>
    <scope>NUCLEOTIDE SEQUENCE [LARGE SCALE GENOMIC DNA]</scope>
    <source>
        <strain evidence="3">zg-ZUI222</strain>
    </source>
</reference>
<feature type="transmembrane region" description="Helical" evidence="1">
    <location>
        <begin position="96"/>
        <end position="118"/>
    </location>
</feature>
<evidence type="ECO:0000313" key="3">
    <source>
        <dbReference type="Proteomes" id="UP000677804"/>
    </source>
</evidence>
<feature type="transmembrane region" description="Helical" evidence="1">
    <location>
        <begin position="61"/>
        <end position="84"/>
    </location>
</feature>
<sequence length="141" mass="14140">MARLALRTLILLGSAAIGLLVAAAVVPDMTLRASGFVVAVVVFALAQSLLTPLVTRLSTRYAPAFLGGAGLVSTFLALVLASVLTDGLRIVGAGAWALATLVVWAATALAAVALPLVLPRGRGAGGRRSATTPAGTEAEPR</sequence>
<keyword evidence="1" id="KW-0472">Membrane</keyword>
<dbReference type="EMBL" id="CP074405">
    <property type="protein sequence ID" value="QVI61063.1"/>
    <property type="molecule type" value="Genomic_DNA"/>
</dbReference>